<comment type="caution">
    <text evidence="5">The sequence shown here is derived from an EMBL/GenBank/DDBJ whole genome shotgun (WGS) entry which is preliminary data.</text>
</comment>
<dbReference type="InterPro" id="IPR023393">
    <property type="entry name" value="START-like_dom_sf"/>
</dbReference>
<reference evidence="5 6" key="1">
    <citation type="journal article" date="2020" name="Nat. Commun.">
        <title>Genome of Tripterygium wilfordii and identification of cytochrome P450 involved in triptolide biosynthesis.</title>
        <authorList>
            <person name="Tu L."/>
            <person name="Su P."/>
            <person name="Zhang Z."/>
            <person name="Gao L."/>
            <person name="Wang J."/>
            <person name="Hu T."/>
            <person name="Zhou J."/>
            <person name="Zhang Y."/>
            <person name="Zhao Y."/>
            <person name="Liu Y."/>
            <person name="Song Y."/>
            <person name="Tong Y."/>
            <person name="Lu Y."/>
            <person name="Yang J."/>
            <person name="Xu C."/>
            <person name="Jia M."/>
            <person name="Peters R.J."/>
            <person name="Huang L."/>
            <person name="Gao W."/>
        </authorList>
    </citation>
    <scope>NUCLEOTIDE SEQUENCE [LARGE SCALE GENOMIC DNA]</scope>
    <source>
        <strain evidence="6">cv. XIE 37</strain>
        <tissue evidence="5">Leaf</tissue>
    </source>
</reference>
<dbReference type="InParanoid" id="A0A7J7C1K0"/>
<proteinExistence type="inferred from homology"/>
<evidence type="ECO:0000256" key="1">
    <source>
        <dbReference type="ARBA" id="ARBA00009744"/>
    </source>
</evidence>
<gene>
    <name evidence="5" type="ORF">HS088_TW21G00156</name>
</gene>
<dbReference type="GO" id="GO:0038023">
    <property type="term" value="F:signaling receptor activity"/>
    <property type="evidence" value="ECO:0007669"/>
    <property type="project" value="TreeGrafter"/>
</dbReference>
<dbReference type="Pfam" id="PF00407">
    <property type="entry name" value="Bet_v_1"/>
    <property type="match status" value="1"/>
</dbReference>
<name>A0A7J7C1K0_TRIWF</name>
<evidence type="ECO:0000256" key="3">
    <source>
        <dbReference type="ARBA" id="ARBA00023265"/>
    </source>
</evidence>
<dbReference type="SUPFAM" id="SSF55961">
    <property type="entry name" value="Bet v1-like"/>
    <property type="match status" value="1"/>
</dbReference>
<dbReference type="GO" id="GO:0006952">
    <property type="term" value="P:defense response"/>
    <property type="evidence" value="ECO:0007669"/>
    <property type="project" value="UniProtKB-KW"/>
</dbReference>
<dbReference type="SMART" id="SM01037">
    <property type="entry name" value="Bet_v_1"/>
    <property type="match status" value="1"/>
</dbReference>
<sequence length="155" mass="17105">MATEVKTQVKVSHGVEPFWKALAMDYMLVIPQIIPNLVKNAEFIEGDGGLGTVILFTFGPNVPAMKYQKEKIVELDATLHRIAMEVVEGGHLNLGFSSYKTTFQLTALGEQETLVDLTVTYESEIDQESSMPSKTTASALTYVKCLENYLSNPVV</sequence>
<organism evidence="5 6">
    <name type="scientific">Tripterygium wilfordii</name>
    <name type="common">Thunder God vine</name>
    <dbReference type="NCBI Taxonomy" id="458696"/>
    <lineage>
        <taxon>Eukaryota</taxon>
        <taxon>Viridiplantae</taxon>
        <taxon>Streptophyta</taxon>
        <taxon>Embryophyta</taxon>
        <taxon>Tracheophyta</taxon>
        <taxon>Spermatophyta</taxon>
        <taxon>Magnoliopsida</taxon>
        <taxon>eudicotyledons</taxon>
        <taxon>Gunneridae</taxon>
        <taxon>Pentapetalae</taxon>
        <taxon>rosids</taxon>
        <taxon>fabids</taxon>
        <taxon>Celastrales</taxon>
        <taxon>Celastraceae</taxon>
        <taxon>Tripterygium</taxon>
    </lineage>
</organism>
<dbReference type="PANTHER" id="PTHR31213:SF64">
    <property type="entry name" value="PHYTOHORMONE-BINDING PROTEIN"/>
    <property type="match status" value="1"/>
</dbReference>
<evidence type="ECO:0000313" key="5">
    <source>
        <dbReference type="EMBL" id="KAF5728014.1"/>
    </source>
</evidence>
<dbReference type="Proteomes" id="UP000593562">
    <property type="component" value="Unassembled WGS sequence"/>
</dbReference>
<dbReference type="GO" id="GO:0009738">
    <property type="term" value="P:abscisic acid-activated signaling pathway"/>
    <property type="evidence" value="ECO:0007669"/>
    <property type="project" value="TreeGrafter"/>
</dbReference>
<dbReference type="PANTHER" id="PTHR31213">
    <property type="entry name" value="OS08G0374000 PROTEIN-RELATED"/>
    <property type="match status" value="1"/>
</dbReference>
<evidence type="ECO:0000259" key="4">
    <source>
        <dbReference type="SMART" id="SM01037"/>
    </source>
</evidence>
<dbReference type="GO" id="GO:0010427">
    <property type="term" value="F:abscisic acid binding"/>
    <property type="evidence" value="ECO:0007669"/>
    <property type="project" value="TreeGrafter"/>
</dbReference>
<dbReference type="EMBL" id="JAAARO010000021">
    <property type="protein sequence ID" value="KAF5728014.1"/>
    <property type="molecule type" value="Genomic_DNA"/>
</dbReference>
<feature type="domain" description="Bet v I/Major latex protein" evidence="4">
    <location>
        <begin position="1"/>
        <end position="153"/>
    </location>
</feature>
<keyword evidence="6" id="KW-1185">Reference proteome</keyword>
<protein>
    <recommendedName>
        <fullName evidence="4">Bet v I/Major latex protein domain-containing protein</fullName>
    </recommendedName>
</protein>
<accession>A0A7J7C1K0</accession>
<dbReference type="GO" id="GO:0005634">
    <property type="term" value="C:nucleus"/>
    <property type="evidence" value="ECO:0007669"/>
    <property type="project" value="TreeGrafter"/>
</dbReference>
<comment type="similarity">
    <text evidence="1">Belongs to the BetVI family.</text>
</comment>
<dbReference type="CDD" id="cd07816">
    <property type="entry name" value="Bet_v1-like"/>
    <property type="match status" value="1"/>
</dbReference>
<dbReference type="AlphaFoldDB" id="A0A7J7C1K0"/>
<dbReference type="InterPro" id="IPR000916">
    <property type="entry name" value="Bet_v_I/MLP"/>
</dbReference>
<evidence type="ECO:0000313" key="6">
    <source>
        <dbReference type="Proteomes" id="UP000593562"/>
    </source>
</evidence>
<keyword evidence="3" id="KW-0568">Pathogenesis-related protein</keyword>
<dbReference type="InterPro" id="IPR050279">
    <property type="entry name" value="Plant_def-hormone_signal"/>
</dbReference>
<dbReference type="GO" id="GO:0004864">
    <property type="term" value="F:protein phosphatase inhibitor activity"/>
    <property type="evidence" value="ECO:0007669"/>
    <property type="project" value="TreeGrafter"/>
</dbReference>
<dbReference type="OrthoDB" id="1845342at2759"/>
<keyword evidence="2" id="KW-0611">Plant defense</keyword>
<dbReference type="Gene3D" id="3.30.530.20">
    <property type="match status" value="1"/>
</dbReference>
<dbReference type="FunFam" id="3.30.530.20:FF:000007">
    <property type="entry name" value="Major pollen allergen Bet v 1-A"/>
    <property type="match status" value="1"/>
</dbReference>
<dbReference type="GO" id="GO:0005737">
    <property type="term" value="C:cytoplasm"/>
    <property type="evidence" value="ECO:0007669"/>
    <property type="project" value="TreeGrafter"/>
</dbReference>
<evidence type="ECO:0000256" key="2">
    <source>
        <dbReference type="ARBA" id="ARBA00022821"/>
    </source>
</evidence>